<gene>
    <name evidence="1" type="ORF">GCM10010151_42190</name>
</gene>
<protein>
    <submittedName>
        <fullName evidence="1">Uncharacterized protein</fullName>
    </submittedName>
</protein>
<dbReference type="RefSeq" id="WP_252801363.1">
    <property type="nucleotide sequence ID" value="NZ_BAAABM010000037.1"/>
</dbReference>
<dbReference type="EMBL" id="BAAABM010000037">
    <property type="protein sequence ID" value="GAA0348036.1"/>
    <property type="molecule type" value="Genomic_DNA"/>
</dbReference>
<evidence type="ECO:0000313" key="1">
    <source>
        <dbReference type="EMBL" id="GAA0348036.1"/>
    </source>
</evidence>
<accession>A0ABP3GKD6</accession>
<comment type="caution">
    <text evidence="1">The sequence shown here is derived from an EMBL/GenBank/DDBJ whole genome shotgun (WGS) entry which is preliminary data.</text>
</comment>
<dbReference type="Proteomes" id="UP001501822">
    <property type="component" value="Unassembled WGS sequence"/>
</dbReference>
<sequence>MDRQQASTDTTPAPDQVKALTLQLAPLLVRAGFNVAVNSDGVVEVRNPSDRRMRQPIVLREHQGALWWHWVWSGAARHDPPEYEPMVDAEDVDEAARRITNVLRVTEAAGAEQ</sequence>
<name>A0ABP3GKD6_9ACTN</name>
<proteinExistence type="predicted"/>
<reference evidence="2" key="1">
    <citation type="journal article" date="2019" name="Int. J. Syst. Evol. Microbiol.">
        <title>The Global Catalogue of Microorganisms (GCM) 10K type strain sequencing project: providing services to taxonomists for standard genome sequencing and annotation.</title>
        <authorList>
            <consortium name="The Broad Institute Genomics Platform"/>
            <consortium name="The Broad Institute Genome Sequencing Center for Infectious Disease"/>
            <person name="Wu L."/>
            <person name="Ma J."/>
        </authorList>
    </citation>
    <scope>NUCLEOTIDE SEQUENCE [LARGE SCALE GENOMIC DNA]</scope>
    <source>
        <strain evidence="2">JCM 3146</strain>
    </source>
</reference>
<organism evidence="1 2">
    <name type="scientific">Actinoallomurus spadix</name>
    <dbReference type="NCBI Taxonomy" id="79912"/>
    <lineage>
        <taxon>Bacteria</taxon>
        <taxon>Bacillati</taxon>
        <taxon>Actinomycetota</taxon>
        <taxon>Actinomycetes</taxon>
        <taxon>Streptosporangiales</taxon>
        <taxon>Thermomonosporaceae</taxon>
        <taxon>Actinoallomurus</taxon>
    </lineage>
</organism>
<keyword evidence="2" id="KW-1185">Reference proteome</keyword>
<evidence type="ECO:0000313" key="2">
    <source>
        <dbReference type="Proteomes" id="UP001501822"/>
    </source>
</evidence>